<comment type="similarity">
    <text evidence="1">Belongs to the class-IV pyridoxal-phosphate-dependent aminotransferase family.</text>
</comment>
<proteinExistence type="inferred from homology"/>
<dbReference type="Pfam" id="PF01063">
    <property type="entry name" value="Aminotran_4"/>
    <property type="match status" value="1"/>
</dbReference>
<evidence type="ECO:0000313" key="3">
    <source>
        <dbReference type="Proteomes" id="UP001205337"/>
    </source>
</evidence>
<reference evidence="2 3" key="1">
    <citation type="submission" date="2022-08" db="EMBL/GenBank/DDBJ databases">
        <authorList>
            <person name="Li F."/>
        </authorList>
    </citation>
    <scope>NUCLEOTIDE SEQUENCE [LARGE SCALE GENOMIC DNA]</scope>
    <source>
        <strain evidence="2 3">10F1B-8-1</strain>
    </source>
</reference>
<gene>
    <name evidence="2" type="ORF">NUH29_06665</name>
</gene>
<keyword evidence="2" id="KW-0032">Aminotransferase</keyword>
<dbReference type="GO" id="GO:0008483">
    <property type="term" value="F:transaminase activity"/>
    <property type="evidence" value="ECO:0007669"/>
    <property type="project" value="UniProtKB-KW"/>
</dbReference>
<dbReference type="SUPFAM" id="SSF56752">
    <property type="entry name" value="D-aminoacid aminotransferase-like PLP-dependent enzymes"/>
    <property type="match status" value="1"/>
</dbReference>
<keyword evidence="3" id="KW-1185">Reference proteome</keyword>
<sequence>MSAPASAPAATTSLWQGGELVPRDDCDLAPAIVEVADSWLVEEGTVRGLELHRERFLTSIPRSRARDLDLESFWSASIAGIPRHGAWFPRVELREQLGMPQLLFRLREAPALQRSLILTTHTGRDPRTQPTVKGPDLGAMVRLRTEAQRRGADEAVIVDDDGHIVEGSTTCLVWWDGGTLCVPDRTMPRIPSITERTVVALATALSIPIDEQRVRPEELDGREVWALNALHGIRIVTAWQGGPASTAEEPGRLSRWRLRLDALRRPLPEPDGGIGAA</sequence>
<evidence type="ECO:0000256" key="1">
    <source>
        <dbReference type="ARBA" id="ARBA00009320"/>
    </source>
</evidence>
<evidence type="ECO:0000313" key="2">
    <source>
        <dbReference type="EMBL" id="MCS0499229.1"/>
    </source>
</evidence>
<dbReference type="RefSeq" id="WP_258798248.1">
    <property type="nucleotide sequence ID" value="NZ_JANTHX010000005.1"/>
</dbReference>
<dbReference type="InterPro" id="IPR001544">
    <property type="entry name" value="Aminotrans_IV"/>
</dbReference>
<dbReference type="Proteomes" id="UP001205337">
    <property type="component" value="Unassembled WGS sequence"/>
</dbReference>
<protein>
    <submittedName>
        <fullName evidence="2">Aminotransferase class IV</fullName>
    </submittedName>
</protein>
<accession>A0ABT1ZEV0</accession>
<dbReference type="InterPro" id="IPR036038">
    <property type="entry name" value="Aminotransferase-like"/>
</dbReference>
<name>A0ABT1ZEV0_9MICO</name>
<dbReference type="InterPro" id="IPR050571">
    <property type="entry name" value="Class-IV_PLP-Dep_Aminotrnsfr"/>
</dbReference>
<dbReference type="PANTHER" id="PTHR42743">
    <property type="entry name" value="AMINO-ACID AMINOTRANSFERASE"/>
    <property type="match status" value="1"/>
</dbReference>
<comment type="caution">
    <text evidence="2">The sequence shown here is derived from an EMBL/GenBank/DDBJ whole genome shotgun (WGS) entry which is preliminary data.</text>
</comment>
<dbReference type="PANTHER" id="PTHR42743:SF11">
    <property type="entry name" value="AMINODEOXYCHORISMATE LYASE"/>
    <property type="match status" value="1"/>
</dbReference>
<dbReference type="InterPro" id="IPR043132">
    <property type="entry name" value="BCAT-like_C"/>
</dbReference>
<keyword evidence="2" id="KW-0808">Transferase</keyword>
<organism evidence="2 3">
    <name type="scientific">Protaetiibacter mangrovi</name>
    <dbReference type="NCBI Taxonomy" id="2970926"/>
    <lineage>
        <taxon>Bacteria</taxon>
        <taxon>Bacillati</taxon>
        <taxon>Actinomycetota</taxon>
        <taxon>Actinomycetes</taxon>
        <taxon>Micrococcales</taxon>
        <taxon>Microbacteriaceae</taxon>
        <taxon>Protaetiibacter</taxon>
    </lineage>
</organism>
<dbReference type="Gene3D" id="3.20.10.10">
    <property type="entry name" value="D-amino Acid Aminotransferase, subunit A, domain 2"/>
    <property type="match status" value="1"/>
</dbReference>
<dbReference type="EMBL" id="JANTHX010000005">
    <property type="protein sequence ID" value="MCS0499229.1"/>
    <property type="molecule type" value="Genomic_DNA"/>
</dbReference>